<reference evidence="1" key="1">
    <citation type="submission" date="2021-06" db="EMBL/GenBank/DDBJ databases">
        <authorList>
            <person name="Hodson N. C."/>
            <person name="Mongue J. A."/>
            <person name="Jaron S. K."/>
        </authorList>
    </citation>
    <scope>NUCLEOTIDE SEQUENCE</scope>
</reference>
<name>A0A8J2LAY1_9HEXA</name>
<evidence type="ECO:0000313" key="1">
    <source>
        <dbReference type="EMBL" id="CAG7828505.1"/>
    </source>
</evidence>
<gene>
    <name evidence="1" type="ORF">AFUS01_LOCUS38430</name>
</gene>
<dbReference type="Proteomes" id="UP000708208">
    <property type="component" value="Unassembled WGS sequence"/>
</dbReference>
<dbReference type="AlphaFoldDB" id="A0A8J2LAY1"/>
<comment type="caution">
    <text evidence="1">The sequence shown here is derived from an EMBL/GenBank/DDBJ whole genome shotgun (WGS) entry which is preliminary data.</text>
</comment>
<proteinExistence type="predicted"/>
<evidence type="ECO:0000313" key="2">
    <source>
        <dbReference type="Proteomes" id="UP000708208"/>
    </source>
</evidence>
<sequence length="140" mass="16198">MDEPEVGTPCLHSSVSNYIFALSIPGDIRLACFNLKNHKPRQFIDFNKENLECSPAGKCQCIWHSSSRMQYLDYQGKCYAEHGAICKLEAEERNTDYDQSDGHESQRYLLWRHRSSKGTPVEITIFQILRQKIRMLKCPG</sequence>
<protein>
    <submittedName>
        <fullName evidence="1">Uncharacterized protein</fullName>
    </submittedName>
</protein>
<dbReference type="EMBL" id="CAJVCH010547815">
    <property type="protein sequence ID" value="CAG7828505.1"/>
    <property type="molecule type" value="Genomic_DNA"/>
</dbReference>
<organism evidence="1 2">
    <name type="scientific">Allacma fusca</name>
    <dbReference type="NCBI Taxonomy" id="39272"/>
    <lineage>
        <taxon>Eukaryota</taxon>
        <taxon>Metazoa</taxon>
        <taxon>Ecdysozoa</taxon>
        <taxon>Arthropoda</taxon>
        <taxon>Hexapoda</taxon>
        <taxon>Collembola</taxon>
        <taxon>Symphypleona</taxon>
        <taxon>Sminthuridae</taxon>
        <taxon>Allacma</taxon>
    </lineage>
</organism>
<accession>A0A8J2LAY1</accession>
<keyword evidence="2" id="KW-1185">Reference proteome</keyword>